<dbReference type="EMBL" id="CQAZ01000003">
    <property type="protein sequence ID" value="CNH13162.1"/>
    <property type="molecule type" value="Genomic_DNA"/>
</dbReference>
<dbReference type="Proteomes" id="UP000044625">
    <property type="component" value="Unassembled WGS sequence"/>
</dbReference>
<feature type="domain" description="Glycosyl transferase family 1" evidence="1">
    <location>
        <begin position="195"/>
        <end position="352"/>
    </location>
</feature>
<dbReference type="EMBL" id="CWJL01000005">
    <property type="protein sequence ID" value="CRY65441.1"/>
    <property type="molecule type" value="Genomic_DNA"/>
</dbReference>
<dbReference type="CDD" id="cd03820">
    <property type="entry name" value="GT4_AmsD-like"/>
    <property type="match status" value="1"/>
</dbReference>
<evidence type="ECO:0000313" key="4">
    <source>
        <dbReference type="Proteomes" id="UP000044625"/>
    </source>
</evidence>
<evidence type="ECO:0000259" key="1">
    <source>
        <dbReference type="Pfam" id="PF00534"/>
    </source>
</evidence>
<dbReference type="PANTHER" id="PTHR12526:SF630">
    <property type="entry name" value="GLYCOSYLTRANSFERASE"/>
    <property type="match status" value="1"/>
</dbReference>
<dbReference type="InterPro" id="IPR001296">
    <property type="entry name" value="Glyco_trans_1"/>
</dbReference>
<evidence type="ECO:0000313" key="3">
    <source>
        <dbReference type="EMBL" id="CRY65441.1"/>
    </source>
</evidence>
<dbReference type="AlphaFoldDB" id="A0A0T9NIS6"/>
<protein>
    <submittedName>
        <fullName evidence="2">WbcM protein</fullName>
        <ecNumber evidence="2">2.4.1.52</ecNumber>
    </submittedName>
</protein>
<gene>
    <name evidence="2" type="primary">tagE</name>
    <name evidence="2" type="ORF">ERS008529_00416</name>
    <name evidence="3" type="ORF">ERS137968_01324</name>
</gene>
<accession>A0A0T9NIS6</accession>
<dbReference type="GO" id="GO:0047265">
    <property type="term" value="F:poly(glycerol-phosphate) alpha-glucosyltransferase activity"/>
    <property type="evidence" value="ECO:0007669"/>
    <property type="project" value="UniProtKB-EC"/>
</dbReference>
<name>A0A0T9NIS6_9GAMM</name>
<sequence length="376" mass="43002">MHEYSNNFSPSSNKQIVIQILLGDISSKGGIERVSVSLANALSEYYDVEIISLYKASRDLYFKPSDKVKLHLLTEGYEESMYNRKKGLIKGILFDLQYINKKNKLLKKLNKNKSIIISCDTKMSLLAKLSGYKNIIAIEHFEYDVINPILKYIRKIIYRKISAVVTLTNEDADKYSWLPKNKHKIIPNIVEIPEKKIFESDKKNNVLAVGRFVEQKGFDLLLAAWAKIPTQDWSLTIVGDGPDKPLLEKFIKEKNLTNVYLEPFTDNIGKYYEQAKIFVLSSRYEGLGMVLIEALAYSLPCISFNCPAGPKTILNKDNGILVEAENTEQLSIAIKMLIDNETLRKKYSNNASSSINEYTKEQVLKLWFKTIEQTIT</sequence>
<evidence type="ECO:0000313" key="5">
    <source>
        <dbReference type="Proteomes" id="UP000045840"/>
    </source>
</evidence>
<dbReference type="PANTHER" id="PTHR12526">
    <property type="entry name" value="GLYCOSYLTRANSFERASE"/>
    <property type="match status" value="1"/>
</dbReference>
<dbReference type="SUPFAM" id="SSF53756">
    <property type="entry name" value="UDP-Glycosyltransferase/glycogen phosphorylase"/>
    <property type="match status" value="1"/>
</dbReference>
<evidence type="ECO:0000313" key="2">
    <source>
        <dbReference type="EMBL" id="CNH13162.1"/>
    </source>
</evidence>
<dbReference type="Pfam" id="PF00534">
    <property type="entry name" value="Glycos_transf_1"/>
    <property type="match status" value="1"/>
</dbReference>
<proteinExistence type="predicted"/>
<reference evidence="5" key="1">
    <citation type="submission" date="2015-03" db="EMBL/GenBank/DDBJ databases">
        <authorList>
            <consortium name="Pathogen Informatics"/>
        </authorList>
    </citation>
    <scope>NUCLEOTIDE SEQUENCE [LARGE SCALE GENOMIC DNA]</scope>
    <source>
        <strain evidence="5">A125KOH2</strain>
    </source>
</reference>
<dbReference type="RefSeq" id="WP_049609076.1">
    <property type="nucleotide sequence ID" value="NZ_CAWMMU010000005.1"/>
</dbReference>
<dbReference type="Gene3D" id="3.40.50.2000">
    <property type="entry name" value="Glycogen Phosphorylase B"/>
    <property type="match status" value="2"/>
</dbReference>
<reference evidence="2" key="3">
    <citation type="submission" date="2015-03" db="EMBL/GenBank/DDBJ databases">
        <authorList>
            <person name="Murphy D."/>
        </authorList>
    </citation>
    <scope>NUCLEOTIDE SEQUENCE [LARGE SCALE GENOMIC DNA]</scope>
    <source>
        <strain evidence="2">A125KOH2</strain>
    </source>
</reference>
<keyword evidence="4" id="KW-1185">Reference proteome</keyword>
<organism evidence="2 5">
    <name type="scientific">Yersinia pekkanenii</name>
    <dbReference type="NCBI Taxonomy" id="1288385"/>
    <lineage>
        <taxon>Bacteria</taxon>
        <taxon>Pseudomonadati</taxon>
        <taxon>Pseudomonadota</taxon>
        <taxon>Gammaproteobacteria</taxon>
        <taxon>Enterobacterales</taxon>
        <taxon>Yersiniaceae</taxon>
        <taxon>Yersinia</taxon>
    </lineage>
</organism>
<dbReference type="EC" id="2.4.1.52" evidence="2"/>
<dbReference type="STRING" id="1288385.ERS137968_01324"/>
<dbReference type="Proteomes" id="UP000045840">
    <property type="component" value="Unassembled WGS sequence"/>
</dbReference>
<reference evidence="3 4" key="2">
    <citation type="submission" date="2015-03" db="EMBL/GenBank/DDBJ databases">
        <authorList>
            <consortium name="Pathogen Informatics"/>
            <person name="Murphy D."/>
        </authorList>
    </citation>
    <scope>NUCLEOTIDE SEQUENCE [LARGE SCALE GENOMIC DNA]</scope>
    <source>
        <strain evidence="3">Type strain: CIP110230</strain>
        <strain evidence="4">type strain: CIP110230</strain>
    </source>
</reference>
<dbReference type="GO" id="GO:1901135">
    <property type="term" value="P:carbohydrate derivative metabolic process"/>
    <property type="evidence" value="ECO:0007669"/>
    <property type="project" value="UniProtKB-ARBA"/>
</dbReference>
<keyword evidence="2" id="KW-0328">Glycosyltransferase</keyword>
<keyword evidence="2" id="KW-0808">Transferase</keyword>